<protein>
    <submittedName>
        <fullName evidence="2">Uncharacterized protein</fullName>
    </submittedName>
</protein>
<proteinExistence type="predicted"/>
<gene>
    <name evidence="2" type="ORF">DSM106972_020670</name>
</gene>
<evidence type="ECO:0000313" key="3">
    <source>
        <dbReference type="Proteomes" id="UP000271624"/>
    </source>
</evidence>
<dbReference type="AlphaFoldDB" id="A0A3S1CR73"/>
<evidence type="ECO:0000256" key="1">
    <source>
        <dbReference type="SAM" id="Phobius"/>
    </source>
</evidence>
<organism evidence="2 3">
    <name type="scientific">Dulcicalothrix desertica PCC 7102</name>
    <dbReference type="NCBI Taxonomy" id="232991"/>
    <lineage>
        <taxon>Bacteria</taxon>
        <taxon>Bacillati</taxon>
        <taxon>Cyanobacteriota</taxon>
        <taxon>Cyanophyceae</taxon>
        <taxon>Nostocales</taxon>
        <taxon>Calotrichaceae</taxon>
        <taxon>Dulcicalothrix</taxon>
    </lineage>
</organism>
<reference evidence="2" key="2">
    <citation type="journal article" date="2019" name="Genome Biol. Evol.">
        <title>Day and night: Metabolic profiles and evolutionary relationships of six axenic non-marine cyanobacteria.</title>
        <authorList>
            <person name="Will S.E."/>
            <person name="Henke P."/>
            <person name="Boedeker C."/>
            <person name="Huang S."/>
            <person name="Brinkmann H."/>
            <person name="Rohde M."/>
            <person name="Jarek M."/>
            <person name="Friedl T."/>
            <person name="Seufert S."/>
            <person name="Schumacher M."/>
            <person name="Overmann J."/>
            <person name="Neumann-Schaal M."/>
            <person name="Petersen J."/>
        </authorList>
    </citation>
    <scope>NUCLEOTIDE SEQUENCE [LARGE SCALE GENOMIC DNA]</scope>
    <source>
        <strain evidence="2">PCC 7102</strain>
    </source>
</reference>
<reference evidence="2" key="1">
    <citation type="submission" date="2018-12" db="EMBL/GenBank/DDBJ databases">
        <authorList>
            <person name="Will S."/>
            <person name="Neumann-Schaal M."/>
            <person name="Henke P."/>
        </authorList>
    </citation>
    <scope>NUCLEOTIDE SEQUENCE</scope>
    <source>
        <strain evidence="2">PCC 7102</strain>
    </source>
</reference>
<dbReference type="Proteomes" id="UP000271624">
    <property type="component" value="Unassembled WGS sequence"/>
</dbReference>
<name>A0A3S1CR73_9CYAN</name>
<keyword evidence="3" id="KW-1185">Reference proteome</keyword>
<keyword evidence="1" id="KW-0812">Transmembrane</keyword>
<dbReference type="RefSeq" id="WP_127080664.1">
    <property type="nucleotide sequence ID" value="NZ_RSCL01000004.1"/>
</dbReference>
<keyword evidence="1" id="KW-0472">Membrane</keyword>
<sequence>MPLNKNLRQYPATEGNITDFNSNTDTHVTVDANSYDNSNVNQKKFEPSLGDTVILVTPILFVLTTVGVVFYRLKQVKAVALPCKKCQYYNSNNYLKCAVNPAEVLTEKAKDCRDYTSQRRKFSWSWKGFNKR</sequence>
<feature type="transmembrane region" description="Helical" evidence="1">
    <location>
        <begin position="53"/>
        <end position="71"/>
    </location>
</feature>
<keyword evidence="1" id="KW-1133">Transmembrane helix</keyword>
<dbReference type="OrthoDB" id="457956at2"/>
<comment type="caution">
    <text evidence="2">The sequence shown here is derived from an EMBL/GenBank/DDBJ whole genome shotgun (WGS) entry which is preliminary data.</text>
</comment>
<accession>A0A3S1CR73</accession>
<dbReference type="EMBL" id="RSCL01000004">
    <property type="protein sequence ID" value="RUT07807.1"/>
    <property type="molecule type" value="Genomic_DNA"/>
</dbReference>
<evidence type="ECO:0000313" key="2">
    <source>
        <dbReference type="EMBL" id="RUT07807.1"/>
    </source>
</evidence>